<evidence type="ECO:0000256" key="4">
    <source>
        <dbReference type="SAM" id="MobiDB-lite"/>
    </source>
</evidence>
<dbReference type="Gene3D" id="2.60.120.200">
    <property type="match status" value="1"/>
</dbReference>
<gene>
    <name evidence="7" type="ORF">INT43_004953</name>
</gene>
<dbReference type="GO" id="GO:0005975">
    <property type="term" value="P:carbohydrate metabolic process"/>
    <property type="evidence" value="ECO:0007669"/>
    <property type="project" value="InterPro"/>
</dbReference>
<dbReference type="Proteomes" id="UP000654370">
    <property type="component" value="Unassembled WGS sequence"/>
</dbReference>
<keyword evidence="3" id="KW-0326">Glycosidase</keyword>
<protein>
    <recommendedName>
        <fullName evidence="6">GH16 domain-containing protein</fullName>
    </recommendedName>
</protein>
<feature type="region of interest" description="Disordered" evidence="4">
    <location>
        <begin position="58"/>
        <end position="115"/>
    </location>
</feature>
<evidence type="ECO:0000256" key="2">
    <source>
        <dbReference type="ARBA" id="ARBA00022801"/>
    </source>
</evidence>
<evidence type="ECO:0000256" key="5">
    <source>
        <dbReference type="SAM" id="SignalP"/>
    </source>
</evidence>
<dbReference type="GO" id="GO:0004553">
    <property type="term" value="F:hydrolase activity, hydrolyzing O-glycosyl compounds"/>
    <property type="evidence" value="ECO:0007669"/>
    <property type="project" value="InterPro"/>
</dbReference>
<dbReference type="InterPro" id="IPR000757">
    <property type="entry name" value="Beta-glucanase-like"/>
</dbReference>
<feature type="signal peptide" evidence="5">
    <location>
        <begin position="1"/>
        <end position="20"/>
    </location>
</feature>
<name>A0A8H7PFK9_MORIS</name>
<dbReference type="PROSITE" id="PS51762">
    <property type="entry name" value="GH16_2"/>
    <property type="match status" value="1"/>
</dbReference>
<dbReference type="PROSITE" id="PS51257">
    <property type="entry name" value="PROKAR_LIPOPROTEIN"/>
    <property type="match status" value="1"/>
</dbReference>
<evidence type="ECO:0000259" key="6">
    <source>
        <dbReference type="PROSITE" id="PS51762"/>
    </source>
</evidence>
<evidence type="ECO:0000313" key="8">
    <source>
        <dbReference type="Proteomes" id="UP000654370"/>
    </source>
</evidence>
<accession>A0A8H7PFK9</accession>
<dbReference type="InterPro" id="IPR013320">
    <property type="entry name" value="ConA-like_dom_sf"/>
</dbReference>
<keyword evidence="8" id="KW-1185">Reference proteome</keyword>
<reference evidence="7" key="1">
    <citation type="submission" date="2020-12" db="EMBL/GenBank/DDBJ databases">
        <title>Metabolic potential, ecology and presence of endohyphal bacteria is reflected in genomic diversity of Mucoromycotina.</title>
        <authorList>
            <person name="Muszewska A."/>
            <person name="Okrasinska A."/>
            <person name="Steczkiewicz K."/>
            <person name="Drgas O."/>
            <person name="Orlowska M."/>
            <person name="Perlinska-Lenart U."/>
            <person name="Aleksandrzak-Piekarczyk T."/>
            <person name="Szatraj K."/>
            <person name="Zielenkiewicz U."/>
            <person name="Pilsyk S."/>
            <person name="Malc E."/>
            <person name="Mieczkowski P."/>
            <person name="Kruszewska J.S."/>
            <person name="Biernat P."/>
            <person name="Pawlowska J."/>
        </authorList>
    </citation>
    <scope>NUCLEOTIDE SEQUENCE</scope>
    <source>
        <strain evidence="7">WA0000067209</strain>
    </source>
</reference>
<organism evidence="7 8">
    <name type="scientific">Mortierella isabellina</name>
    <name type="common">Filamentous fungus</name>
    <name type="synonym">Umbelopsis isabellina</name>
    <dbReference type="NCBI Taxonomy" id="91625"/>
    <lineage>
        <taxon>Eukaryota</taxon>
        <taxon>Fungi</taxon>
        <taxon>Fungi incertae sedis</taxon>
        <taxon>Mucoromycota</taxon>
        <taxon>Mucoromycotina</taxon>
        <taxon>Umbelopsidomycetes</taxon>
        <taxon>Umbelopsidales</taxon>
        <taxon>Umbelopsidaceae</taxon>
        <taxon>Umbelopsis</taxon>
    </lineage>
</organism>
<feature type="domain" description="GH16" evidence="6">
    <location>
        <begin position="110"/>
        <end position="366"/>
    </location>
</feature>
<evidence type="ECO:0000313" key="7">
    <source>
        <dbReference type="EMBL" id="KAG2172411.1"/>
    </source>
</evidence>
<dbReference type="InterPro" id="IPR050546">
    <property type="entry name" value="Glycosyl_Hydrlase_16"/>
</dbReference>
<sequence>MRLTSVVTFALATLVGVSTAASCKTDNDCAGITCCNLSTSQCVNDPKGTICDIPPKTTKKSTTTKKTTTTKKATTTKKTTTTTKKTTTTTKKTTTTTTTATPTGTYGPLHPSPMNPKPTCRSYTENFINPVIIEADNWKPTSTSVDMVNISGSKSAYKVSDGILTLRMLPPTFNSAGKQTSEGVAATIDMAFEMQYGNIEIRVKANPVGGAVSTFNTMSASGDEIDIEISPQFFQSYPPTYFESNYFSKGRMYGPNNKDHEYYPNLGFNTSADFHVYRVEWYPDHLTWIVDGKTVRTLNKADTYSGTEYLYPMEVSICIEVSRLEIGIWDAGYQNYGWGGGPINWHNYKELDAQFDYIKVECNPEYNHVIGPRTSTSKAVAAAAKNTDDEPNVGEKLPNGVVIGHHASPGSAKH</sequence>
<dbReference type="Pfam" id="PF00722">
    <property type="entry name" value="Glyco_hydro_16"/>
    <property type="match status" value="1"/>
</dbReference>
<feature type="compositionally biased region" description="Low complexity" evidence="4">
    <location>
        <begin position="64"/>
        <end position="101"/>
    </location>
</feature>
<dbReference type="OrthoDB" id="4781at2759"/>
<keyword evidence="1 5" id="KW-0732">Signal</keyword>
<dbReference type="EMBL" id="JAEPQZ010000017">
    <property type="protein sequence ID" value="KAG2172411.1"/>
    <property type="molecule type" value="Genomic_DNA"/>
</dbReference>
<dbReference type="SUPFAM" id="SSF49899">
    <property type="entry name" value="Concanavalin A-like lectins/glucanases"/>
    <property type="match status" value="1"/>
</dbReference>
<dbReference type="AlphaFoldDB" id="A0A8H7PFK9"/>
<dbReference type="PANTHER" id="PTHR10963:SF22">
    <property type="entry name" value="GLYCOSIDASE CRH2-RELATED"/>
    <property type="match status" value="1"/>
</dbReference>
<feature type="region of interest" description="Disordered" evidence="4">
    <location>
        <begin position="384"/>
        <end position="414"/>
    </location>
</feature>
<comment type="caution">
    <text evidence="7">The sequence shown here is derived from an EMBL/GenBank/DDBJ whole genome shotgun (WGS) entry which is preliminary data.</text>
</comment>
<proteinExistence type="predicted"/>
<feature type="chain" id="PRO_5034695400" description="GH16 domain-containing protein" evidence="5">
    <location>
        <begin position="21"/>
        <end position="414"/>
    </location>
</feature>
<dbReference type="PANTHER" id="PTHR10963">
    <property type="entry name" value="GLYCOSYL HYDROLASE-RELATED"/>
    <property type="match status" value="1"/>
</dbReference>
<evidence type="ECO:0000256" key="1">
    <source>
        <dbReference type="ARBA" id="ARBA00022729"/>
    </source>
</evidence>
<keyword evidence="2" id="KW-0378">Hydrolase</keyword>
<evidence type="ECO:0000256" key="3">
    <source>
        <dbReference type="ARBA" id="ARBA00023295"/>
    </source>
</evidence>